<evidence type="ECO:0000313" key="2">
    <source>
        <dbReference type="Proteomes" id="UP000267606"/>
    </source>
</evidence>
<name>A0A183HNG3_9BILA</name>
<dbReference type="Proteomes" id="UP000267606">
    <property type="component" value="Unassembled WGS sequence"/>
</dbReference>
<dbReference type="AlphaFoldDB" id="A0A183HNG3"/>
<sequence>MWKTIIVVGGHIKFTVRHRLYLCVGTWELNYFITAGGLLASAGGEDGSIATTANGQKMLSRSSLDEHSLLLGSPLLDNSQVRFITNVT</sequence>
<reference evidence="3" key="1">
    <citation type="submission" date="2016-06" db="UniProtKB">
        <authorList>
            <consortium name="WormBaseParasite"/>
        </authorList>
    </citation>
    <scope>IDENTIFICATION</scope>
</reference>
<protein>
    <submittedName>
        <fullName evidence="1 3">Uncharacterized protein</fullName>
    </submittedName>
</protein>
<reference evidence="1 2" key="2">
    <citation type="submission" date="2018-11" db="EMBL/GenBank/DDBJ databases">
        <authorList>
            <consortium name="Pathogen Informatics"/>
        </authorList>
    </citation>
    <scope>NUCLEOTIDE SEQUENCE [LARGE SCALE GENOMIC DNA]</scope>
</reference>
<accession>A0A183HNG3</accession>
<evidence type="ECO:0000313" key="1">
    <source>
        <dbReference type="EMBL" id="VDO58413.1"/>
    </source>
</evidence>
<proteinExistence type="predicted"/>
<dbReference type="EMBL" id="UZAJ01010676">
    <property type="protein sequence ID" value="VDO58413.1"/>
    <property type="molecule type" value="Genomic_DNA"/>
</dbReference>
<dbReference type="WBParaSite" id="OFLC_0000902401-mRNA-1">
    <property type="protein sequence ID" value="OFLC_0000902401-mRNA-1"/>
    <property type="gene ID" value="OFLC_0000902401"/>
</dbReference>
<dbReference type="STRING" id="387005.A0A183HNG3"/>
<gene>
    <name evidence="1" type="ORF">OFLC_LOCUS9024</name>
</gene>
<keyword evidence="2" id="KW-1185">Reference proteome</keyword>
<evidence type="ECO:0000313" key="3">
    <source>
        <dbReference type="WBParaSite" id="OFLC_0000902401-mRNA-1"/>
    </source>
</evidence>
<organism evidence="3">
    <name type="scientific">Onchocerca flexuosa</name>
    <dbReference type="NCBI Taxonomy" id="387005"/>
    <lineage>
        <taxon>Eukaryota</taxon>
        <taxon>Metazoa</taxon>
        <taxon>Ecdysozoa</taxon>
        <taxon>Nematoda</taxon>
        <taxon>Chromadorea</taxon>
        <taxon>Rhabditida</taxon>
        <taxon>Spirurina</taxon>
        <taxon>Spiruromorpha</taxon>
        <taxon>Filarioidea</taxon>
        <taxon>Onchocercidae</taxon>
        <taxon>Onchocerca</taxon>
    </lineage>
</organism>